<reference evidence="4" key="1">
    <citation type="submission" date="2013-05" db="EMBL/GenBank/DDBJ databases">
        <title>Genome assembly of Cystobacter fuscus DSM 2262.</title>
        <authorList>
            <person name="Sharma G."/>
            <person name="Khatri I."/>
            <person name="Kaur C."/>
            <person name="Mayilraj S."/>
            <person name="Subramanian S."/>
        </authorList>
    </citation>
    <scope>NUCLEOTIDE SEQUENCE [LARGE SCALE GENOMIC DNA]</scope>
    <source>
        <strain evidence="4">DSM 2262</strain>
    </source>
</reference>
<protein>
    <recommendedName>
        <fullName evidence="3">Peptidase C51 domain-containing protein</fullName>
    </recommendedName>
</protein>
<gene>
    <name evidence="4" type="ORF">D187_001562</name>
</gene>
<keyword evidence="2" id="KW-0732">Signal</keyword>
<dbReference type="InterPro" id="IPR038765">
    <property type="entry name" value="Papain-like_cys_pep_sf"/>
</dbReference>
<accession>S9P8Z6</accession>
<dbReference type="eggNOG" id="COG0791">
    <property type="taxonomic scope" value="Bacteria"/>
</dbReference>
<evidence type="ECO:0000313" key="4">
    <source>
        <dbReference type="EMBL" id="EPX60910.1"/>
    </source>
</evidence>
<feature type="domain" description="Peptidase C51" evidence="3">
    <location>
        <begin position="120"/>
        <end position="209"/>
    </location>
</feature>
<dbReference type="PROSITE" id="PS51257">
    <property type="entry name" value="PROKAR_LIPOPROTEIN"/>
    <property type="match status" value="1"/>
</dbReference>
<evidence type="ECO:0000256" key="2">
    <source>
        <dbReference type="SAM" id="SignalP"/>
    </source>
</evidence>
<dbReference type="InterPro" id="IPR007921">
    <property type="entry name" value="CHAP_dom"/>
</dbReference>
<sequence>MRAGKRRAGKVAAPMRRLLLAPLCLLAACAGSGPVRRPDSSPPRVAFGSAFEVPVPFATLAPEAPSGQEASPASGAPEPARPVTSDPERAQAIAAAIVERAVQLVGIPRLGRVARGVPDDCSGLVRLAYQKAGIDLVSEGFLSGENAVTAIYRRARARGALHETLPQPGDLVFFRETYDRNRDGRRNDGLTHVAVVERVAPDGTLTFIHRGRKGIARSHMNLAFPRTHRGGQGGSILNDILRPASRGQRAWLSGELFAGFASPAAL</sequence>
<feature type="region of interest" description="Disordered" evidence="1">
    <location>
        <begin position="61"/>
        <end position="88"/>
    </location>
</feature>
<feature type="signal peptide" evidence="2">
    <location>
        <begin position="1"/>
        <end position="27"/>
    </location>
</feature>
<organism evidence="4 5">
    <name type="scientific">Cystobacter fuscus (strain ATCC 25194 / DSM 2262 / NBRC 100088 / M29)</name>
    <dbReference type="NCBI Taxonomy" id="1242864"/>
    <lineage>
        <taxon>Bacteria</taxon>
        <taxon>Pseudomonadati</taxon>
        <taxon>Myxococcota</taxon>
        <taxon>Myxococcia</taxon>
        <taxon>Myxococcales</taxon>
        <taxon>Cystobacterineae</taxon>
        <taxon>Archangiaceae</taxon>
        <taxon>Cystobacter</taxon>
    </lineage>
</organism>
<dbReference type="EMBL" id="ANAH02000011">
    <property type="protein sequence ID" value="EPX60910.1"/>
    <property type="molecule type" value="Genomic_DNA"/>
</dbReference>
<evidence type="ECO:0000259" key="3">
    <source>
        <dbReference type="Pfam" id="PF05257"/>
    </source>
</evidence>
<feature type="compositionally biased region" description="Low complexity" evidence="1">
    <location>
        <begin position="69"/>
        <end position="82"/>
    </location>
</feature>
<name>S9P8Z6_CYSF2</name>
<feature type="chain" id="PRO_5004567427" description="Peptidase C51 domain-containing protein" evidence="2">
    <location>
        <begin position="28"/>
        <end position="266"/>
    </location>
</feature>
<dbReference type="Proteomes" id="UP000011682">
    <property type="component" value="Unassembled WGS sequence"/>
</dbReference>
<evidence type="ECO:0000256" key="1">
    <source>
        <dbReference type="SAM" id="MobiDB-lite"/>
    </source>
</evidence>
<dbReference type="AlphaFoldDB" id="S9P8Z6"/>
<dbReference type="SUPFAM" id="SSF54001">
    <property type="entry name" value="Cysteine proteinases"/>
    <property type="match status" value="1"/>
</dbReference>
<dbReference type="Pfam" id="PF05257">
    <property type="entry name" value="CHAP"/>
    <property type="match status" value="1"/>
</dbReference>
<evidence type="ECO:0000313" key="5">
    <source>
        <dbReference type="Proteomes" id="UP000011682"/>
    </source>
</evidence>
<proteinExistence type="predicted"/>
<dbReference type="Gene3D" id="3.90.1720.10">
    <property type="entry name" value="endopeptidase domain like (from Nostoc punctiforme)"/>
    <property type="match status" value="1"/>
</dbReference>
<keyword evidence="5" id="KW-1185">Reference proteome</keyword>
<dbReference type="OrthoDB" id="9790543at2"/>
<comment type="caution">
    <text evidence="4">The sequence shown here is derived from an EMBL/GenBank/DDBJ whole genome shotgun (WGS) entry which is preliminary data.</text>
</comment>